<evidence type="ECO:0000256" key="4">
    <source>
        <dbReference type="ARBA" id="ARBA00022840"/>
    </source>
</evidence>
<evidence type="ECO:0000256" key="1">
    <source>
        <dbReference type="ARBA" id="ARBA00022679"/>
    </source>
</evidence>
<dbReference type="SMART" id="SM00046">
    <property type="entry name" value="DAGKc"/>
    <property type="match status" value="1"/>
</dbReference>
<evidence type="ECO:0000256" key="2">
    <source>
        <dbReference type="ARBA" id="ARBA00022741"/>
    </source>
</evidence>
<dbReference type="InterPro" id="IPR016064">
    <property type="entry name" value="NAD/diacylglycerol_kinase_sf"/>
</dbReference>
<dbReference type="Gene3D" id="2.60.200.40">
    <property type="match status" value="1"/>
</dbReference>
<dbReference type="Pfam" id="PF00781">
    <property type="entry name" value="DAGK_cat"/>
    <property type="match status" value="1"/>
</dbReference>
<dbReference type="InterPro" id="IPR050187">
    <property type="entry name" value="Lipid_Phosphate_FormReg"/>
</dbReference>
<evidence type="ECO:0000259" key="5">
    <source>
        <dbReference type="PROSITE" id="PS50146"/>
    </source>
</evidence>
<gene>
    <name evidence="6" type="ORF">RZY48_001952</name>
</gene>
<dbReference type="AlphaFoldDB" id="A0AAI9CUN9"/>
<dbReference type="Gene3D" id="3.40.50.10330">
    <property type="entry name" value="Probable inorganic polyphosphate/atp-NAD kinase, domain 1"/>
    <property type="match status" value="1"/>
</dbReference>
<sequence length="302" mass="33962">MRWNFILNPQAGGGKAQRFWQLLQPRLGQLTIEHTYHFSLYPGHSKVLARQLAQQGERAFVAVGGDGSINELLQGLFDSNVPLSDFILAVAPQGTGNDWARYHKIPSQLDEWLAFFLRRNVVKHDLGLVKHGENFALRHVFINMAGCGLDCHILQQMGCANGKSFRYYAMLLKSLHAYPGLPLQVRWESESIERTVLLSMFCIGRYGGAGMDFSPHADYQSGKIQLVSIGDMAFLKRLQSLPYLVNGKIAQHSAVMTRRVDKVSVQSDEQVRFQCDGELVGYLPIEIHVQPHAIFLLSNLKV</sequence>
<dbReference type="PANTHER" id="PTHR12358:SF54">
    <property type="entry name" value="SPHINGOSINE KINASE RELATED PROTEIN"/>
    <property type="match status" value="1"/>
</dbReference>
<name>A0AAI9CUN9_9VIBR</name>
<keyword evidence="2" id="KW-0547">Nucleotide-binding</keyword>
<organism evidence="6 7">
    <name type="scientific">Vibrio navarrensis</name>
    <dbReference type="NCBI Taxonomy" id="29495"/>
    <lineage>
        <taxon>Bacteria</taxon>
        <taxon>Pseudomonadati</taxon>
        <taxon>Pseudomonadota</taxon>
        <taxon>Gammaproteobacteria</taxon>
        <taxon>Vibrionales</taxon>
        <taxon>Vibrionaceae</taxon>
        <taxon>Vibrio</taxon>
    </lineage>
</organism>
<dbReference type="GO" id="GO:0016301">
    <property type="term" value="F:kinase activity"/>
    <property type="evidence" value="ECO:0007669"/>
    <property type="project" value="UniProtKB-KW"/>
</dbReference>
<dbReference type="PROSITE" id="PS50146">
    <property type="entry name" value="DAGK"/>
    <property type="match status" value="1"/>
</dbReference>
<evidence type="ECO:0000313" key="6">
    <source>
        <dbReference type="EMBL" id="ELN6932559.1"/>
    </source>
</evidence>
<keyword evidence="1" id="KW-0808">Transferase</keyword>
<dbReference type="InterPro" id="IPR045540">
    <property type="entry name" value="YegS/DAGK_C"/>
</dbReference>
<dbReference type="SUPFAM" id="SSF111331">
    <property type="entry name" value="NAD kinase/diacylglycerol kinase-like"/>
    <property type="match status" value="1"/>
</dbReference>
<feature type="domain" description="DAGKc" evidence="5">
    <location>
        <begin position="1"/>
        <end position="134"/>
    </location>
</feature>
<dbReference type="EMBL" id="ABNSCA010000004">
    <property type="protein sequence ID" value="ELN6932559.1"/>
    <property type="molecule type" value="Genomic_DNA"/>
</dbReference>
<comment type="caution">
    <text evidence="6">The sequence shown here is derived from an EMBL/GenBank/DDBJ whole genome shotgun (WGS) entry which is preliminary data.</text>
</comment>
<dbReference type="Pfam" id="PF19279">
    <property type="entry name" value="YegS_C"/>
    <property type="match status" value="1"/>
</dbReference>
<dbReference type="PANTHER" id="PTHR12358">
    <property type="entry name" value="SPHINGOSINE KINASE"/>
    <property type="match status" value="1"/>
</dbReference>
<dbReference type="InterPro" id="IPR017438">
    <property type="entry name" value="ATP-NAD_kinase_N"/>
</dbReference>
<dbReference type="GO" id="GO:0005524">
    <property type="term" value="F:ATP binding"/>
    <property type="evidence" value="ECO:0007669"/>
    <property type="project" value="UniProtKB-KW"/>
</dbReference>
<evidence type="ECO:0000256" key="3">
    <source>
        <dbReference type="ARBA" id="ARBA00022777"/>
    </source>
</evidence>
<keyword evidence="4" id="KW-0067">ATP-binding</keyword>
<proteinExistence type="predicted"/>
<reference evidence="6" key="1">
    <citation type="submission" date="2023-10" db="EMBL/GenBank/DDBJ databases">
        <authorList>
            <consortium name="PulseNet: The National Subtyping Network for Foodborne Disease Surveillance"/>
        </authorList>
    </citation>
    <scope>NUCLEOTIDE SEQUENCE</scope>
    <source>
        <strain evidence="6">PNUSAV004886</strain>
    </source>
</reference>
<keyword evidence="3" id="KW-0418">Kinase</keyword>
<evidence type="ECO:0000313" key="7">
    <source>
        <dbReference type="Proteomes" id="UP001253463"/>
    </source>
</evidence>
<dbReference type="Proteomes" id="UP001253463">
    <property type="component" value="Unassembled WGS sequence"/>
</dbReference>
<accession>A0AAI9CUN9</accession>
<dbReference type="InterPro" id="IPR001206">
    <property type="entry name" value="Diacylglycerol_kinase_cat_dom"/>
</dbReference>
<protein>
    <recommendedName>
        <fullName evidence="5">DAGKc domain-containing protein</fullName>
    </recommendedName>
</protein>